<feature type="compositionally biased region" description="Basic and acidic residues" evidence="1">
    <location>
        <begin position="98"/>
        <end position="109"/>
    </location>
</feature>
<reference evidence="2" key="1">
    <citation type="journal article" date="2020" name="Phytopathology">
        <title>Genome Sequence Resources of Colletotrichum truncatum, C. plurivorum, C. musicola, and C. sojae: Four Species Pathogenic to Soybean (Glycine max).</title>
        <authorList>
            <person name="Rogerio F."/>
            <person name="Boufleur T.R."/>
            <person name="Ciampi-Guillardi M."/>
            <person name="Sukno S.A."/>
            <person name="Thon M.R."/>
            <person name="Massola Junior N.S."/>
            <person name="Baroncelli R."/>
        </authorList>
    </citation>
    <scope>NUCLEOTIDE SEQUENCE</scope>
    <source>
        <strain evidence="2">LFN00145</strain>
    </source>
</reference>
<dbReference type="Proteomes" id="UP000654918">
    <property type="component" value="Unassembled WGS sequence"/>
</dbReference>
<feature type="region of interest" description="Disordered" evidence="1">
    <location>
        <begin position="30"/>
        <end position="109"/>
    </location>
</feature>
<feature type="compositionally biased region" description="Basic residues" evidence="1">
    <location>
        <begin position="88"/>
        <end position="97"/>
    </location>
</feature>
<feature type="compositionally biased region" description="Basic and acidic residues" evidence="1">
    <location>
        <begin position="60"/>
        <end position="70"/>
    </location>
</feature>
<sequence>MQLRGPAQQPLRDTAVFLRADDIAEAERLEKAGRAARTTTDARRSSGQPARQRSRQRASWGERKDKDTYKSGKRLLSSGAPSLDTRRWRTRRCRSRRRSGDRIEVASSL</sequence>
<feature type="compositionally biased region" description="Low complexity" evidence="1">
    <location>
        <begin position="35"/>
        <end position="51"/>
    </location>
</feature>
<keyword evidence="3" id="KW-1185">Reference proteome</keyword>
<accession>A0A8H6N9Z9</accession>
<dbReference type="AlphaFoldDB" id="A0A8H6N9Z9"/>
<organism evidence="2 3">
    <name type="scientific">Colletotrichum plurivorum</name>
    <dbReference type="NCBI Taxonomy" id="2175906"/>
    <lineage>
        <taxon>Eukaryota</taxon>
        <taxon>Fungi</taxon>
        <taxon>Dikarya</taxon>
        <taxon>Ascomycota</taxon>
        <taxon>Pezizomycotina</taxon>
        <taxon>Sordariomycetes</taxon>
        <taxon>Hypocreomycetidae</taxon>
        <taxon>Glomerellales</taxon>
        <taxon>Glomerellaceae</taxon>
        <taxon>Colletotrichum</taxon>
        <taxon>Colletotrichum orchidearum species complex</taxon>
    </lineage>
</organism>
<evidence type="ECO:0000256" key="1">
    <source>
        <dbReference type="SAM" id="MobiDB-lite"/>
    </source>
</evidence>
<evidence type="ECO:0000313" key="2">
    <source>
        <dbReference type="EMBL" id="KAF6825694.1"/>
    </source>
</evidence>
<proteinExistence type="predicted"/>
<protein>
    <submittedName>
        <fullName evidence="2">Uncharacterized protein</fullName>
    </submittedName>
</protein>
<comment type="caution">
    <text evidence="2">The sequence shown here is derived from an EMBL/GenBank/DDBJ whole genome shotgun (WGS) entry which is preliminary data.</text>
</comment>
<evidence type="ECO:0000313" key="3">
    <source>
        <dbReference type="Proteomes" id="UP000654918"/>
    </source>
</evidence>
<gene>
    <name evidence="2" type="ORF">CPLU01_10117</name>
</gene>
<name>A0A8H6N9Z9_9PEZI</name>
<dbReference type="EMBL" id="WIGO01000168">
    <property type="protein sequence ID" value="KAF6825694.1"/>
    <property type="molecule type" value="Genomic_DNA"/>
</dbReference>